<dbReference type="AlphaFoldDB" id="A0A668AU04"/>
<name>A0A668AU04_9TELE</name>
<feature type="region of interest" description="Disordered" evidence="1">
    <location>
        <begin position="38"/>
        <end position="63"/>
    </location>
</feature>
<reference evidence="2" key="2">
    <citation type="submission" date="2025-08" db="UniProtKB">
        <authorList>
            <consortium name="Ensembl"/>
        </authorList>
    </citation>
    <scope>IDENTIFICATION</scope>
</reference>
<keyword evidence="3" id="KW-1185">Reference proteome</keyword>
<dbReference type="Ensembl" id="ENSMMDT00005056720.1">
    <property type="protein sequence ID" value="ENSMMDP00005055658.1"/>
    <property type="gene ID" value="ENSMMDG00005024906.1"/>
</dbReference>
<organism evidence="2 3">
    <name type="scientific">Myripristis murdjan</name>
    <name type="common">pinecone soldierfish</name>
    <dbReference type="NCBI Taxonomy" id="586833"/>
    <lineage>
        <taxon>Eukaryota</taxon>
        <taxon>Metazoa</taxon>
        <taxon>Chordata</taxon>
        <taxon>Craniata</taxon>
        <taxon>Vertebrata</taxon>
        <taxon>Euteleostomi</taxon>
        <taxon>Actinopterygii</taxon>
        <taxon>Neopterygii</taxon>
        <taxon>Teleostei</taxon>
        <taxon>Neoteleostei</taxon>
        <taxon>Acanthomorphata</taxon>
        <taxon>Holocentriformes</taxon>
        <taxon>Holocentridae</taxon>
        <taxon>Myripristis</taxon>
    </lineage>
</organism>
<reference evidence="2" key="1">
    <citation type="submission" date="2019-06" db="EMBL/GenBank/DDBJ databases">
        <authorList>
            <consortium name="Wellcome Sanger Institute Data Sharing"/>
        </authorList>
    </citation>
    <scope>NUCLEOTIDE SEQUENCE [LARGE SCALE GENOMIC DNA]</scope>
</reference>
<protein>
    <submittedName>
        <fullName evidence="2">Uncharacterized protein</fullName>
    </submittedName>
</protein>
<dbReference type="InParanoid" id="A0A668AU04"/>
<evidence type="ECO:0000313" key="3">
    <source>
        <dbReference type="Proteomes" id="UP000472263"/>
    </source>
</evidence>
<dbReference type="Proteomes" id="UP000472263">
    <property type="component" value="Chromosome 3"/>
</dbReference>
<proteinExistence type="predicted"/>
<evidence type="ECO:0000256" key="1">
    <source>
        <dbReference type="SAM" id="MobiDB-lite"/>
    </source>
</evidence>
<accession>A0A668AU04</accession>
<reference evidence="2" key="3">
    <citation type="submission" date="2025-09" db="UniProtKB">
        <authorList>
            <consortium name="Ensembl"/>
        </authorList>
    </citation>
    <scope>IDENTIFICATION</scope>
</reference>
<sequence length="63" mass="6956">MHMCCHSYSPGIPPSANTHQLFRGFSFVATNQSQEPSVAPVTSSRQEVNSHNPITQVNISLMR</sequence>
<evidence type="ECO:0000313" key="2">
    <source>
        <dbReference type="Ensembl" id="ENSMMDP00005055658.1"/>
    </source>
</evidence>